<accession>A0A1I2V1Y9</accession>
<dbReference type="InterPro" id="IPR036563">
    <property type="entry name" value="MoaE_sf"/>
</dbReference>
<dbReference type="CDD" id="cd00756">
    <property type="entry name" value="MoaE"/>
    <property type="match status" value="1"/>
</dbReference>
<name>A0A1I2V1Y9_9CORY</name>
<dbReference type="EMBL" id="FOPJ01000017">
    <property type="protein sequence ID" value="SFG82469.1"/>
    <property type="molecule type" value="Genomic_DNA"/>
</dbReference>
<dbReference type="GO" id="GO:0006777">
    <property type="term" value="P:Mo-molybdopterin cofactor biosynthetic process"/>
    <property type="evidence" value="ECO:0007669"/>
    <property type="project" value="InterPro"/>
</dbReference>
<gene>
    <name evidence="1" type="ORF">SAMN05660282_02064</name>
</gene>
<sequence>MSADPDYVREQTGVVLDALISAEPLEKLMPAARAATLTEAMGALVTFEGIVRDHDGGQRVRTLTYSAHPSAQQLIEEVAASVSAAHPDVRLWTAHRTGALKIGDLAFVVFAASAHRGAAFAAAENLADRVKAEVPIWKEQTLSDGGVQWVGTE</sequence>
<protein>
    <submittedName>
        <fullName evidence="1">Molybdopterin synthase subunit MoaE</fullName>
    </submittedName>
</protein>
<dbReference type="Pfam" id="PF02391">
    <property type="entry name" value="MoaE"/>
    <property type="match status" value="1"/>
</dbReference>
<proteinExistence type="predicted"/>
<dbReference type="PANTHER" id="PTHR23404">
    <property type="entry name" value="MOLYBDOPTERIN SYNTHASE RELATED"/>
    <property type="match status" value="1"/>
</dbReference>
<evidence type="ECO:0000313" key="2">
    <source>
        <dbReference type="Proteomes" id="UP000199065"/>
    </source>
</evidence>
<dbReference type="OrthoDB" id="9794429at2"/>
<dbReference type="Gene3D" id="3.90.1170.40">
    <property type="entry name" value="Molybdopterin biosynthesis MoaE subunit"/>
    <property type="match status" value="1"/>
</dbReference>
<keyword evidence="2" id="KW-1185">Reference proteome</keyword>
<dbReference type="RefSeq" id="WP_092287053.1">
    <property type="nucleotide sequence ID" value="NZ_FOPJ01000017.1"/>
</dbReference>
<dbReference type="Proteomes" id="UP000199065">
    <property type="component" value="Unassembled WGS sequence"/>
</dbReference>
<dbReference type="AlphaFoldDB" id="A0A1I2V1Y9"/>
<dbReference type="InterPro" id="IPR003448">
    <property type="entry name" value="Mopterin_biosynth_MoaE"/>
</dbReference>
<dbReference type="STRING" id="185761.SAMN05660282_02064"/>
<organism evidence="1 2">
    <name type="scientific">Corynebacterium spheniscorum</name>
    <dbReference type="NCBI Taxonomy" id="185761"/>
    <lineage>
        <taxon>Bacteria</taxon>
        <taxon>Bacillati</taxon>
        <taxon>Actinomycetota</taxon>
        <taxon>Actinomycetes</taxon>
        <taxon>Mycobacteriales</taxon>
        <taxon>Corynebacteriaceae</taxon>
        <taxon>Corynebacterium</taxon>
    </lineage>
</organism>
<evidence type="ECO:0000313" key="1">
    <source>
        <dbReference type="EMBL" id="SFG82469.1"/>
    </source>
</evidence>
<dbReference type="SUPFAM" id="SSF54690">
    <property type="entry name" value="Molybdopterin synthase subunit MoaE"/>
    <property type="match status" value="1"/>
</dbReference>
<reference evidence="1 2" key="1">
    <citation type="submission" date="2016-10" db="EMBL/GenBank/DDBJ databases">
        <authorList>
            <person name="de Groot N.N."/>
        </authorList>
    </citation>
    <scope>NUCLEOTIDE SEQUENCE [LARGE SCALE GENOMIC DNA]</scope>
    <source>
        <strain>J11</strain>
        <strain evidence="2">PG 39</strain>
    </source>
</reference>